<evidence type="ECO:0000256" key="2">
    <source>
        <dbReference type="ARBA" id="ARBA00007998"/>
    </source>
</evidence>
<evidence type="ECO:0000256" key="4">
    <source>
        <dbReference type="ARBA" id="ARBA00022544"/>
    </source>
</evidence>
<dbReference type="GO" id="GO:0009847">
    <property type="term" value="P:spore germination"/>
    <property type="evidence" value="ECO:0007669"/>
    <property type="project" value="InterPro"/>
</dbReference>
<evidence type="ECO:0000256" key="3">
    <source>
        <dbReference type="ARBA" id="ARBA00022448"/>
    </source>
</evidence>
<dbReference type="Proteomes" id="UP000267017">
    <property type="component" value="Unassembled WGS sequence"/>
</dbReference>
<organism evidence="9 10">
    <name type="scientific">Paenibacillus oralis</name>
    <dbReference type="NCBI Taxonomy" id="2490856"/>
    <lineage>
        <taxon>Bacteria</taxon>
        <taxon>Bacillati</taxon>
        <taxon>Bacillota</taxon>
        <taxon>Bacilli</taxon>
        <taxon>Bacillales</taxon>
        <taxon>Paenibacillaceae</taxon>
        <taxon>Paenibacillus</taxon>
    </lineage>
</organism>
<gene>
    <name evidence="9" type="ORF">EHV15_08380</name>
</gene>
<proteinExistence type="inferred from homology"/>
<keyword evidence="6 8" id="KW-1133">Transmembrane helix</keyword>
<protein>
    <recommendedName>
        <fullName evidence="11">Spore germination protein</fullName>
    </recommendedName>
</protein>
<comment type="subcellular location">
    <subcellularLocation>
        <location evidence="1">Membrane</location>
        <topology evidence="1">Multi-pass membrane protein</topology>
    </subcellularLocation>
</comment>
<dbReference type="OrthoDB" id="2078716at2"/>
<keyword evidence="3" id="KW-0813">Transport</keyword>
<dbReference type="PANTHER" id="PTHR34975">
    <property type="entry name" value="SPORE GERMINATION PROTEIN A2"/>
    <property type="match status" value="1"/>
</dbReference>
<feature type="transmembrane region" description="Helical" evidence="8">
    <location>
        <begin position="55"/>
        <end position="74"/>
    </location>
</feature>
<evidence type="ECO:0008006" key="11">
    <source>
        <dbReference type="Google" id="ProtNLM"/>
    </source>
</evidence>
<dbReference type="GO" id="GO:0016020">
    <property type="term" value="C:membrane"/>
    <property type="evidence" value="ECO:0007669"/>
    <property type="project" value="UniProtKB-SubCell"/>
</dbReference>
<comment type="similarity">
    <text evidence="2">Belongs to the amino acid-polyamine-organocation (APC) superfamily. Spore germination protein (SGP) (TC 2.A.3.9) family.</text>
</comment>
<keyword evidence="4" id="KW-0309">Germination</keyword>
<keyword evidence="10" id="KW-1185">Reference proteome</keyword>
<evidence type="ECO:0000256" key="7">
    <source>
        <dbReference type="ARBA" id="ARBA00023136"/>
    </source>
</evidence>
<evidence type="ECO:0000256" key="8">
    <source>
        <dbReference type="SAM" id="Phobius"/>
    </source>
</evidence>
<evidence type="ECO:0000256" key="1">
    <source>
        <dbReference type="ARBA" id="ARBA00004141"/>
    </source>
</evidence>
<evidence type="ECO:0000256" key="6">
    <source>
        <dbReference type="ARBA" id="ARBA00022989"/>
    </source>
</evidence>
<reference evidence="9 10" key="1">
    <citation type="submission" date="2018-11" db="EMBL/GenBank/DDBJ databases">
        <title>Genome sequencing of Paenibacillus sp. KCOM 3021 (= ChDC PVNT-B20).</title>
        <authorList>
            <person name="Kook J.-K."/>
            <person name="Park S.-N."/>
            <person name="Lim Y.K."/>
        </authorList>
    </citation>
    <scope>NUCLEOTIDE SEQUENCE [LARGE SCALE GENOMIC DNA]</scope>
    <source>
        <strain evidence="9 10">KCOM 3021</strain>
    </source>
</reference>
<evidence type="ECO:0000313" key="10">
    <source>
        <dbReference type="Proteomes" id="UP000267017"/>
    </source>
</evidence>
<dbReference type="InterPro" id="IPR004761">
    <property type="entry name" value="Spore_GerAB"/>
</dbReference>
<feature type="transmembrane region" description="Helical" evidence="8">
    <location>
        <begin position="12"/>
        <end position="35"/>
    </location>
</feature>
<dbReference type="EMBL" id="RRCN01000001">
    <property type="protein sequence ID" value="RRJ62937.1"/>
    <property type="molecule type" value="Genomic_DNA"/>
</dbReference>
<name>A0A3P3TXU6_9BACL</name>
<evidence type="ECO:0000256" key="5">
    <source>
        <dbReference type="ARBA" id="ARBA00022692"/>
    </source>
</evidence>
<comment type="caution">
    <text evidence="9">The sequence shown here is derived from an EMBL/GenBank/DDBJ whole genome shotgun (WGS) entry which is preliminary data.</text>
</comment>
<evidence type="ECO:0000313" key="9">
    <source>
        <dbReference type="EMBL" id="RRJ62937.1"/>
    </source>
</evidence>
<feature type="transmembrane region" description="Helical" evidence="8">
    <location>
        <begin position="133"/>
        <end position="151"/>
    </location>
</feature>
<dbReference type="PANTHER" id="PTHR34975:SF2">
    <property type="entry name" value="SPORE GERMINATION PROTEIN A2"/>
    <property type="match status" value="1"/>
</dbReference>
<dbReference type="Pfam" id="PF03845">
    <property type="entry name" value="Spore_permease"/>
    <property type="match status" value="1"/>
</dbReference>
<accession>A0A3P3TXU6</accession>
<dbReference type="AlphaFoldDB" id="A0A3P3TXU6"/>
<dbReference type="RefSeq" id="WP_128630816.1">
    <property type="nucleotide sequence ID" value="NZ_RRCN01000001.1"/>
</dbReference>
<keyword evidence="7 8" id="KW-0472">Membrane</keyword>
<sequence length="157" mass="17742">MGARLGLETFTRVAEILFPWFMLLFVVFVVSLITATDMHKILPVFDQGLKPVFRGAIPAAAFPFMELVLFMMLFPSMNRAEEMRRGMLLGATLGGIILIITTVLTILVVGAVPSARYAYPGYALARRINIGDFFQRVEAILALMWTITFYFKIMVYF</sequence>
<feature type="transmembrane region" description="Helical" evidence="8">
    <location>
        <begin position="86"/>
        <end position="113"/>
    </location>
</feature>
<keyword evidence="5 8" id="KW-0812">Transmembrane</keyword>